<feature type="transmembrane region" description="Helical" evidence="1">
    <location>
        <begin position="235"/>
        <end position="253"/>
    </location>
</feature>
<dbReference type="Proteomes" id="UP001596422">
    <property type="component" value="Unassembled WGS sequence"/>
</dbReference>
<keyword evidence="1" id="KW-0812">Transmembrane</keyword>
<evidence type="ECO:0000259" key="2">
    <source>
        <dbReference type="Pfam" id="PF26514"/>
    </source>
</evidence>
<feature type="domain" description="DUF8173" evidence="2">
    <location>
        <begin position="107"/>
        <end position="252"/>
    </location>
</feature>
<dbReference type="InterPro" id="IPR058486">
    <property type="entry name" value="DUF8173"/>
</dbReference>
<feature type="transmembrane region" description="Helical" evidence="1">
    <location>
        <begin position="103"/>
        <end position="122"/>
    </location>
</feature>
<sequence>MSVEREAAVGGRAWLAGETVLVAGGIGGELRAAGREVILAGEVGGDANVIGEVIRIEAGAVVHGDLVWRSEMEPEISPEAKIAGQVIQKPFPEHGFEPPESPGGVLAVLGVVVAGVVTYLLFPRAWVATASAAQASPWTSLGLGLAVLVGTPIVVGLLFATVVGYLLAFMLLALYLVTLALGALAGFFSLGDLGLRLIGKQDDASRGLRVLSIIAAIAMIAIVQIIPILGALTGFLVWLIGLGAIPLSLYRAAA</sequence>
<feature type="transmembrane region" description="Helical" evidence="1">
    <location>
        <begin position="173"/>
        <end position="195"/>
    </location>
</feature>
<proteinExistence type="predicted"/>
<comment type="caution">
    <text evidence="3">The sequence shown here is derived from an EMBL/GenBank/DDBJ whole genome shotgun (WGS) entry which is preliminary data.</text>
</comment>
<accession>A0ABW2A105</accession>
<evidence type="ECO:0000256" key="1">
    <source>
        <dbReference type="SAM" id="Phobius"/>
    </source>
</evidence>
<protein>
    <recommendedName>
        <fullName evidence="2">DUF8173 domain-containing protein</fullName>
    </recommendedName>
</protein>
<evidence type="ECO:0000313" key="4">
    <source>
        <dbReference type="Proteomes" id="UP001596422"/>
    </source>
</evidence>
<dbReference type="RefSeq" id="WP_379909657.1">
    <property type="nucleotide sequence ID" value="NZ_JBHSWE010000001.1"/>
</dbReference>
<feature type="transmembrane region" description="Helical" evidence="1">
    <location>
        <begin position="143"/>
        <end position="167"/>
    </location>
</feature>
<feature type="transmembrane region" description="Helical" evidence="1">
    <location>
        <begin position="207"/>
        <end position="229"/>
    </location>
</feature>
<evidence type="ECO:0000313" key="3">
    <source>
        <dbReference type="EMBL" id="MFC6671147.1"/>
    </source>
</evidence>
<keyword evidence="1" id="KW-0472">Membrane</keyword>
<keyword evidence="4" id="KW-1185">Reference proteome</keyword>
<gene>
    <name evidence="3" type="ORF">ACFQDL_14520</name>
</gene>
<name>A0ABW2A105_9GAMM</name>
<keyword evidence="1" id="KW-1133">Transmembrane helix</keyword>
<dbReference type="Pfam" id="PF26514">
    <property type="entry name" value="DUF8173"/>
    <property type="match status" value="1"/>
</dbReference>
<organism evidence="3 4">
    <name type="scientific">Marinobacterium aestuariivivens</name>
    <dbReference type="NCBI Taxonomy" id="1698799"/>
    <lineage>
        <taxon>Bacteria</taxon>
        <taxon>Pseudomonadati</taxon>
        <taxon>Pseudomonadota</taxon>
        <taxon>Gammaproteobacteria</taxon>
        <taxon>Oceanospirillales</taxon>
        <taxon>Oceanospirillaceae</taxon>
        <taxon>Marinobacterium</taxon>
    </lineage>
</organism>
<reference evidence="4" key="1">
    <citation type="journal article" date="2019" name="Int. J. Syst. Evol. Microbiol.">
        <title>The Global Catalogue of Microorganisms (GCM) 10K type strain sequencing project: providing services to taxonomists for standard genome sequencing and annotation.</title>
        <authorList>
            <consortium name="The Broad Institute Genomics Platform"/>
            <consortium name="The Broad Institute Genome Sequencing Center for Infectious Disease"/>
            <person name="Wu L."/>
            <person name="Ma J."/>
        </authorList>
    </citation>
    <scope>NUCLEOTIDE SEQUENCE [LARGE SCALE GENOMIC DNA]</scope>
    <source>
        <strain evidence="4">NBRC 111756</strain>
    </source>
</reference>
<dbReference type="EMBL" id="JBHSWE010000001">
    <property type="protein sequence ID" value="MFC6671147.1"/>
    <property type="molecule type" value="Genomic_DNA"/>
</dbReference>